<dbReference type="InterPro" id="IPR004681">
    <property type="entry name" value="TRAP_DctM"/>
</dbReference>
<evidence type="ECO:0000256" key="7">
    <source>
        <dbReference type="SAM" id="Phobius"/>
    </source>
</evidence>
<feature type="transmembrane region" description="Helical" evidence="7">
    <location>
        <begin position="271"/>
        <end position="293"/>
    </location>
</feature>
<reference evidence="9 10" key="1">
    <citation type="submission" date="2021-03" db="EMBL/GenBank/DDBJ databases">
        <title>Genomic Encyclopedia of Type Strains, Phase IV (KMG-IV): sequencing the most valuable type-strain genomes for metagenomic binning, comparative biology and taxonomic classification.</title>
        <authorList>
            <person name="Goeker M."/>
        </authorList>
    </citation>
    <scope>NUCLEOTIDE SEQUENCE [LARGE SCALE GENOMIC DNA]</scope>
    <source>
        <strain evidence="9 10">DSM 24738</strain>
    </source>
</reference>
<dbReference type="NCBIfam" id="TIGR00786">
    <property type="entry name" value="dctM"/>
    <property type="match status" value="1"/>
</dbReference>
<keyword evidence="6 7" id="KW-0472">Membrane</keyword>
<keyword evidence="4 7" id="KW-0812">Transmembrane</keyword>
<feature type="transmembrane region" description="Helical" evidence="7">
    <location>
        <begin position="134"/>
        <end position="161"/>
    </location>
</feature>
<feature type="transmembrane region" description="Helical" evidence="7">
    <location>
        <begin position="6"/>
        <end position="32"/>
    </location>
</feature>
<dbReference type="RefSeq" id="WP_209811295.1">
    <property type="nucleotide sequence ID" value="NZ_JAGGKT010000010.1"/>
</dbReference>
<sequence length="426" mass="45565">MWVTISSFAVILALGVPIAVLLALTSIIYLVSTGQSMLIEVIAQRVYNGLANFNLLAIPLFILAGELMNAVGITQKLVNFFNLLFGHIKGGLAYVNIFSSMCFAGISGTATSDAAAIGGVLIPAMKKEGYDVRFSAALTSAASTIGPIIPPSMIMILYAVFANTSVAALFIGGVIPGILIGIFLVATVYIQGRKNAFPKTMKKASFKEVRRGFLDAILAFLMPLIILVGLTTGVFTATESGAAAVAYALIIGLFIYRSITLKEIYKICMGAGIFSANILIIAGTGSFMAWVLAAGMVPQTIATSILEFTQDPYLILFLINIFLLIVGMFMDTTAALIILVPVLLPIIHEIGVDPVHFGVVLCFNLIQGLITPPLGVNLFITSQIAGIKFEEMLKPLTPYLCANIIVLFLITYIPQLVTWLPDLLLK</sequence>
<feature type="domain" description="TRAP C4-dicarboxylate transport system permease DctM subunit" evidence="8">
    <location>
        <begin position="7"/>
        <end position="416"/>
    </location>
</feature>
<comment type="caution">
    <text evidence="9">The sequence shown here is derived from an EMBL/GenBank/DDBJ whole genome shotgun (WGS) entry which is preliminary data.</text>
</comment>
<dbReference type="InterPro" id="IPR010656">
    <property type="entry name" value="DctM"/>
</dbReference>
<evidence type="ECO:0000256" key="5">
    <source>
        <dbReference type="ARBA" id="ARBA00022989"/>
    </source>
</evidence>
<evidence type="ECO:0000256" key="2">
    <source>
        <dbReference type="ARBA" id="ARBA00022475"/>
    </source>
</evidence>
<comment type="subcellular location">
    <subcellularLocation>
        <location evidence="1">Cell inner membrane</location>
        <topology evidence="1">Multi-pass membrane protein</topology>
    </subcellularLocation>
</comment>
<evidence type="ECO:0000313" key="10">
    <source>
        <dbReference type="Proteomes" id="UP001519343"/>
    </source>
</evidence>
<feature type="transmembrane region" description="Helical" evidence="7">
    <location>
        <begin position="167"/>
        <end position="192"/>
    </location>
</feature>
<dbReference type="Proteomes" id="UP001519343">
    <property type="component" value="Unassembled WGS sequence"/>
</dbReference>
<keyword evidence="10" id="KW-1185">Reference proteome</keyword>
<protein>
    <submittedName>
        <fullName evidence="9">Tripartite ATP-independent transporter DctM subunit</fullName>
    </submittedName>
</protein>
<proteinExistence type="predicted"/>
<keyword evidence="3" id="KW-0997">Cell inner membrane</keyword>
<name>A0ABS4GSQ2_9BACL</name>
<evidence type="ECO:0000256" key="6">
    <source>
        <dbReference type="ARBA" id="ARBA00023136"/>
    </source>
</evidence>
<evidence type="ECO:0000256" key="1">
    <source>
        <dbReference type="ARBA" id="ARBA00004429"/>
    </source>
</evidence>
<evidence type="ECO:0000256" key="4">
    <source>
        <dbReference type="ARBA" id="ARBA00022692"/>
    </source>
</evidence>
<feature type="transmembrane region" description="Helical" evidence="7">
    <location>
        <begin position="355"/>
        <end position="376"/>
    </location>
</feature>
<feature type="transmembrane region" description="Helical" evidence="7">
    <location>
        <begin position="313"/>
        <end position="343"/>
    </location>
</feature>
<dbReference type="PANTHER" id="PTHR33362">
    <property type="entry name" value="SIALIC ACID TRAP TRANSPORTER PERMEASE PROTEIN SIAT-RELATED"/>
    <property type="match status" value="1"/>
</dbReference>
<feature type="transmembrane region" description="Helical" evidence="7">
    <location>
        <begin position="53"/>
        <end position="73"/>
    </location>
</feature>
<organism evidence="9 10">
    <name type="scientific">Ammoniphilus resinae</name>
    <dbReference type="NCBI Taxonomy" id="861532"/>
    <lineage>
        <taxon>Bacteria</taxon>
        <taxon>Bacillati</taxon>
        <taxon>Bacillota</taxon>
        <taxon>Bacilli</taxon>
        <taxon>Bacillales</taxon>
        <taxon>Paenibacillaceae</taxon>
        <taxon>Aneurinibacillus group</taxon>
        <taxon>Ammoniphilus</taxon>
    </lineage>
</organism>
<evidence type="ECO:0000313" key="9">
    <source>
        <dbReference type="EMBL" id="MBP1933281.1"/>
    </source>
</evidence>
<dbReference type="EMBL" id="JAGGKT010000010">
    <property type="protein sequence ID" value="MBP1933281.1"/>
    <property type="molecule type" value="Genomic_DNA"/>
</dbReference>
<evidence type="ECO:0000259" key="8">
    <source>
        <dbReference type="Pfam" id="PF06808"/>
    </source>
</evidence>
<feature type="transmembrane region" description="Helical" evidence="7">
    <location>
        <begin position="241"/>
        <end position="259"/>
    </location>
</feature>
<gene>
    <name evidence="9" type="ORF">J2Z37_003294</name>
</gene>
<accession>A0ABS4GSQ2</accession>
<dbReference type="PANTHER" id="PTHR33362:SF2">
    <property type="entry name" value="TRAP TRANSPORTER LARGE PERMEASE PROTEIN"/>
    <property type="match status" value="1"/>
</dbReference>
<keyword evidence="5 7" id="KW-1133">Transmembrane helix</keyword>
<feature type="transmembrane region" description="Helical" evidence="7">
    <location>
        <begin position="213"/>
        <end position="235"/>
    </location>
</feature>
<evidence type="ECO:0000256" key="3">
    <source>
        <dbReference type="ARBA" id="ARBA00022519"/>
    </source>
</evidence>
<dbReference type="PIRSF" id="PIRSF006066">
    <property type="entry name" value="HI0050"/>
    <property type="match status" value="1"/>
</dbReference>
<feature type="transmembrane region" description="Helical" evidence="7">
    <location>
        <begin position="93"/>
        <end position="122"/>
    </location>
</feature>
<dbReference type="Pfam" id="PF06808">
    <property type="entry name" value="DctM"/>
    <property type="match status" value="1"/>
</dbReference>
<feature type="transmembrane region" description="Helical" evidence="7">
    <location>
        <begin position="396"/>
        <end position="420"/>
    </location>
</feature>
<keyword evidence="2" id="KW-1003">Cell membrane</keyword>